<evidence type="ECO:0000313" key="4">
    <source>
        <dbReference type="EMBL" id="KAF2095988.1"/>
    </source>
</evidence>
<comment type="similarity">
    <text evidence="1">Belongs to the NtaA/SnaA/DszA monooxygenase family.</text>
</comment>
<keyword evidence="4" id="KW-0503">Monooxygenase</keyword>
<dbReference type="GO" id="GO:0004497">
    <property type="term" value="F:monooxygenase activity"/>
    <property type="evidence" value="ECO:0007669"/>
    <property type="project" value="UniProtKB-KW"/>
</dbReference>
<dbReference type="NCBIfam" id="TIGR03860">
    <property type="entry name" value="FMN_nitrolo"/>
    <property type="match status" value="1"/>
</dbReference>
<organism evidence="4 5">
    <name type="scientific">Rhizodiscina lignyota</name>
    <dbReference type="NCBI Taxonomy" id="1504668"/>
    <lineage>
        <taxon>Eukaryota</taxon>
        <taxon>Fungi</taxon>
        <taxon>Dikarya</taxon>
        <taxon>Ascomycota</taxon>
        <taxon>Pezizomycotina</taxon>
        <taxon>Dothideomycetes</taxon>
        <taxon>Pleosporomycetidae</taxon>
        <taxon>Aulographales</taxon>
        <taxon>Rhizodiscinaceae</taxon>
        <taxon>Rhizodiscina</taxon>
    </lineage>
</organism>
<proteinExistence type="inferred from homology"/>
<gene>
    <name evidence="4" type="ORF">NA57DRAFT_43594</name>
</gene>
<dbReference type="GO" id="GO:0016705">
    <property type="term" value="F:oxidoreductase activity, acting on paired donors, with incorporation or reduction of molecular oxygen"/>
    <property type="evidence" value="ECO:0007669"/>
    <property type="project" value="InterPro"/>
</dbReference>
<dbReference type="PANTHER" id="PTHR30011:SF41">
    <property type="entry name" value="XENOBIOTIC COMPOUND MONOOXYGENASE, DSZA FAMILY (AFU_ORTHOLOGUE AFUA_3G15040)"/>
    <property type="match status" value="1"/>
</dbReference>
<dbReference type="InterPro" id="IPR016215">
    <property type="entry name" value="NTA_MOA"/>
</dbReference>
<dbReference type="CDD" id="cd01095">
    <property type="entry name" value="Nitrilotriacetate_monoxgenase"/>
    <property type="match status" value="1"/>
</dbReference>
<feature type="region of interest" description="Disordered" evidence="2">
    <location>
        <begin position="493"/>
        <end position="516"/>
    </location>
</feature>
<dbReference type="InterPro" id="IPR051260">
    <property type="entry name" value="Diverse_substr_monoxygenases"/>
</dbReference>
<dbReference type="InterPro" id="IPR036661">
    <property type="entry name" value="Luciferase-like_sf"/>
</dbReference>
<dbReference type="PIRSF" id="PIRSF000337">
    <property type="entry name" value="NTA_MOA"/>
    <property type="match status" value="1"/>
</dbReference>
<dbReference type="AlphaFoldDB" id="A0A9P4I9K8"/>
<dbReference type="Gene3D" id="3.20.20.30">
    <property type="entry name" value="Luciferase-like domain"/>
    <property type="match status" value="1"/>
</dbReference>
<dbReference type="Proteomes" id="UP000799772">
    <property type="component" value="Unassembled WGS sequence"/>
</dbReference>
<accession>A0A9P4I9K8</accession>
<reference evidence="4" key="1">
    <citation type="journal article" date="2020" name="Stud. Mycol.">
        <title>101 Dothideomycetes genomes: a test case for predicting lifestyles and emergence of pathogens.</title>
        <authorList>
            <person name="Haridas S."/>
            <person name="Albert R."/>
            <person name="Binder M."/>
            <person name="Bloem J."/>
            <person name="Labutti K."/>
            <person name="Salamov A."/>
            <person name="Andreopoulos B."/>
            <person name="Baker S."/>
            <person name="Barry K."/>
            <person name="Bills G."/>
            <person name="Bluhm B."/>
            <person name="Cannon C."/>
            <person name="Castanera R."/>
            <person name="Culley D."/>
            <person name="Daum C."/>
            <person name="Ezra D."/>
            <person name="Gonzalez J."/>
            <person name="Henrissat B."/>
            <person name="Kuo A."/>
            <person name="Liang C."/>
            <person name="Lipzen A."/>
            <person name="Lutzoni F."/>
            <person name="Magnuson J."/>
            <person name="Mondo S."/>
            <person name="Nolan M."/>
            <person name="Ohm R."/>
            <person name="Pangilinan J."/>
            <person name="Park H.-J."/>
            <person name="Ramirez L."/>
            <person name="Alfaro M."/>
            <person name="Sun H."/>
            <person name="Tritt A."/>
            <person name="Yoshinaga Y."/>
            <person name="Zwiers L.-H."/>
            <person name="Turgeon B."/>
            <person name="Goodwin S."/>
            <person name="Spatafora J."/>
            <person name="Crous P."/>
            <person name="Grigoriev I."/>
        </authorList>
    </citation>
    <scope>NUCLEOTIDE SEQUENCE</scope>
    <source>
        <strain evidence="4">CBS 133067</strain>
    </source>
</reference>
<dbReference type="Pfam" id="PF00296">
    <property type="entry name" value="Bac_luciferase"/>
    <property type="match status" value="1"/>
</dbReference>
<protein>
    <submittedName>
        <fullName evidence="4">Alkanesulfonate monooxygenase</fullName>
    </submittedName>
</protein>
<dbReference type="SUPFAM" id="SSF51679">
    <property type="entry name" value="Bacterial luciferase-like"/>
    <property type="match status" value="1"/>
</dbReference>
<feature type="region of interest" description="Disordered" evidence="2">
    <location>
        <begin position="1"/>
        <end position="31"/>
    </location>
</feature>
<dbReference type="OrthoDB" id="5561043at2759"/>
<evidence type="ECO:0000313" key="5">
    <source>
        <dbReference type="Proteomes" id="UP000799772"/>
    </source>
</evidence>
<dbReference type="InterPro" id="IPR011251">
    <property type="entry name" value="Luciferase-like_dom"/>
</dbReference>
<dbReference type="PANTHER" id="PTHR30011">
    <property type="entry name" value="ALKANESULFONATE MONOOXYGENASE-RELATED"/>
    <property type="match status" value="1"/>
</dbReference>
<evidence type="ECO:0000259" key="3">
    <source>
        <dbReference type="Pfam" id="PF00296"/>
    </source>
</evidence>
<dbReference type="EMBL" id="ML978130">
    <property type="protein sequence ID" value="KAF2095988.1"/>
    <property type="molecule type" value="Genomic_DNA"/>
</dbReference>
<evidence type="ECO:0000256" key="1">
    <source>
        <dbReference type="ARBA" id="ARBA00033748"/>
    </source>
</evidence>
<sequence>MAPSKQNGTVAASSTQNGAASSTQNHGENGGSRKKQLILNAFVMNTPGHLSPGLWKHPRNKTDQYKKLSFWTDLAQLLDKAGFHAMFIADTLGAYDVYKGPANFEPALSAGAQFPANDPLYLVPAMAAVTKSIIFGVTISTTYNQPYALARRLSTVDHLSEGRLGWNIVTSYLESAARNHGLDTQVEHDKRYEIADEYMDVVYKLWEGSWRDDAVIADRESGIYAVTGRVRNIDHNGTYFKVPGPHFCEPSPQRTPLLFQAGTSGAGRNFGAKHAEAIFVGAQTPEKVRATVDAIRKLAAEEYGRDPYHVKIIAGISVIVAETDEAAQAKQEELLKYGDREGALALFGGWTGVDLSKFTDDEDFRFSKVPSVRSIVERWNETVPGSANLNWTKSRIVDFLMLGGMMPKIIGGPKTVVDQLEKWAEVADIDGFNLSHITNPGSFEDIIEYVIPELQKRGLFRTEVKEGITARETLFGQSGLLPDHYGSRFHWATGDDAPKEVSEEEPAQKKRKIEAS</sequence>
<keyword evidence="4" id="KW-0560">Oxidoreductase</keyword>
<feature type="compositionally biased region" description="Polar residues" evidence="2">
    <location>
        <begin position="1"/>
        <end position="27"/>
    </location>
</feature>
<feature type="domain" description="Luciferase-like" evidence="3">
    <location>
        <begin position="63"/>
        <end position="425"/>
    </location>
</feature>
<keyword evidence="5" id="KW-1185">Reference proteome</keyword>
<comment type="caution">
    <text evidence="4">The sequence shown here is derived from an EMBL/GenBank/DDBJ whole genome shotgun (WGS) entry which is preliminary data.</text>
</comment>
<evidence type="ECO:0000256" key="2">
    <source>
        <dbReference type="SAM" id="MobiDB-lite"/>
    </source>
</evidence>
<name>A0A9P4I9K8_9PEZI</name>